<dbReference type="SUPFAM" id="SSF51197">
    <property type="entry name" value="Clavaminate synthase-like"/>
    <property type="match status" value="1"/>
</dbReference>
<dbReference type="InterPro" id="IPR014710">
    <property type="entry name" value="RmlC-like_jellyroll"/>
</dbReference>
<dbReference type="PANTHER" id="PTHR12461:SF105">
    <property type="entry name" value="HYPOXIA-INDUCIBLE FACTOR 1-ALPHA INHIBITOR"/>
    <property type="match status" value="1"/>
</dbReference>
<dbReference type="InterPro" id="IPR003347">
    <property type="entry name" value="JmjC_dom"/>
</dbReference>
<evidence type="ECO:0000259" key="2">
    <source>
        <dbReference type="PROSITE" id="PS51184"/>
    </source>
</evidence>
<dbReference type="PANTHER" id="PTHR12461">
    <property type="entry name" value="HYPOXIA-INDUCIBLE FACTOR 1 ALPHA INHIBITOR-RELATED"/>
    <property type="match status" value="1"/>
</dbReference>
<dbReference type="PROSITE" id="PS51184">
    <property type="entry name" value="JMJC"/>
    <property type="match status" value="1"/>
</dbReference>
<organism evidence="3 4">
    <name type="scientific">Engelhardtia mirabilis</name>
    <dbReference type="NCBI Taxonomy" id="2528011"/>
    <lineage>
        <taxon>Bacteria</taxon>
        <taxon>Pseudomonadati</taxon>
        <taxon>Planctomycetota</taxon>
        <taxon>Planctomycetia</taxon>
        <taxon>Planctomycetia incertae sedis</taxon>
        <taxon>Engelhardtia</taxon>
    </lineage>
</organism>
<dbReference type="Gene3D" id="2.60.120.10">
    <property type="entry name" value="Jelly Rolls"/>
    <property type="match status" value="1"/>
</dbReference>
<name>A0A518BGP0_9BACT</name>
<dbReference type="SMART" id="SM00558">
    <property type="entry name" value="JmjC"/>
    <property type="match status" value="1"/>
</dbReference>
<evidence type="ECO:0000313" key="4">
    <source>
        <dbReference type="Proteomes" id="UP000316921"/>
    </source>
</evidence>
<keyword evidence="4" id="KW-1185">Reference proteome</keyword>
<feature type="compositionally biased region" description="Low complexity" evidence="1">
    <location>
        <begin position="43"/>
        <end position="52"/>
    </location>
</feature>
<reference evidence="3 4" key="1">
    <citation type="submission" date="2019-02" db="EMBL/GenBank/DDBJ databases">
        <title>Deep-cultivation of Planctomycetes and their phenomic and genomic characterization uncovers novel biology.</title>
        <authorList>
            <person name="Wiegand S."/>
            <person name="Jogler M."/>
            <person name="Boedeker C."/>
            <person name="Pinto D."/>
            <person name="Vollmers J."/>
            <person name="Rivas-Marin E."/>
            <person name="Kohn T."/>
            <person name="Peeters S.H."/>
            <person name="Heuer A."/>
            <person name="Rast P."/>
            <person name="Oberbeckmann S."/>
            <person name="Bunk B."/>
            <person name="Jeske O."/>
            <person name="Meyerdierks A."/>
            <person name="Storesund J.E."/>
            <person name="Kallscheuer N."/>
            <person name="Luecker S."/>
            <person name="Lage O.M."/>
            <person name="Pohl T."/>
            <person name="Merkel B.J."/>
            <person name="Hornburger P."/>
            <person name="Mueller R.-W."/>
            <person name="Bruemmer F."/>
            <person name="Labrenz M."/>
            <person name="Spormann A.M."/>
            <person name="Op den Camp H."/>
            <person name="Overmann J."/>
            <person name="Amann R."/>
            <person name="Jetten M.S.M."/>
            <person name="Mascher T."/>
            <person name="Medema M.H."/>
            <person name="Devos D.P."/>
            <person name="Kaster A.-K."/>
            <person name="Ovreas L."/>
            <person name="Rohde M."/>
            <person name="Galperin M.Y."/>
            <person name="Jogler C."/>
        </authorList>
    </citation>
    <scope>NUCLEOTIDE SEQUENCE [LARGE SCALE GENOMIC DNA]</scope>
    <source>
        <strain evidence="3 4">Pla133</strain>
    </source>
</reference>
<dbReference type="RefSeq" id="WP_145063452.1">
    <property type="nucleotide sequence ID" value="NZ_CP036287.1"/>
</dbReference>
<feature type="region of interest" description="Disordered" evidence="1">
    <location>
        <begin position="1"/>
        <end position="52"/>
    </location>
</feature>
<feature type="domain" description="JmjC" evidence="2">
    <location>
        <begin position="248"/>
        <end position="416"/>
    </location>
</feature>
<dbReference type="KEGG" id="pbap:Pla133_12180"/>
<protein>
    <recommendedName>
        <fullName evidence="2">JmjC domain-containing protein</fullName>
    </recommendedName>
</protein>
<sequence length="457" mass="51278">MDEPPPFGLPRSSVVGVDRHGAEGDGQSNACDLNSSESRSHGPASAAATPLQAAGPDWSLRARAQRFRAASRAVEVPLVDRLRFWLYYIGLAHGGTPVYSPTRDACYAEGFLRRGYDKQLERINRRLASEPWRFGPIPVPVFRADEVSPIDQDFLTRLRIPYVLRGAARGLPLMDWSLDYLERGWGHCTGPINAALDRPDPIQTRPTKAHHYYDFRLGTLGEVAESIRRGGPARFVVAEDVMHADGGSLLRDLDLAHWERISGWERNRGHWLRSRLAVGKVFSAQLLVQPERAYSLWHTEGGDNFFVLARGRKRWTLTDPIYSPAMRPRVKRSTNYTGSNIDVRESDEIQRRRGFGGYLGIPRVQADLRPGDMLRVPAFWWHTVETLPGDYTLAASLRIEPGPSLVAPGLLAMRLMDPQAHAMMRAYRRFGRISDALIGQPRRSRSQAVDGTARGTD</sequence>
<dbReference type="AlphaFoldDB" id="A0A518BGP0"/>
<dbReference type="EMBL" id="CP036287">
    <property type="protein sequence ID" value="QDU66152.1"/>
    <property type="molecule type" value="Genomic_DNA"/>
</dbReference>
<dbReference type="Proteomes" id="UP000316921">
    <property type="component" value="Chromosome"/>
</dbReference>
<proteinExistence type="predicted"/>
<feature type="compositionally biased region" description="Polar residues" evidence="1">
    <location>
        <begin position="26"/>
        <end position="37"/>
    </location>
</feature>
<gene>
    <name evidence="3" type="ORF">Pla133_12180</name>
</gene>
<accession>A0A518BGP0</accession>
<dbReference type="InterPro" id="IPR041667">
    <property type="entry name" value="Cupin_8"/>
</dbReference>
<evidence type="ECO:0000313" key="3">
    <source>
        <dbReference type="EMBL" id="QDU66152.1"/>
    </source>
</evidence>
<evidence type="ECO:0000256" key="1">
    <source>
        <dbReference type="SAM" id="MobiDB-lite"/>
    </source>
</evidence>
<dbReference type="Pfam" id="PF13621">
    <property type="entry name" value="Cupin_8"/>
    <property type="match status" value="1"/>
</dbReference>